<name>A0A401GZR7_9APHY</name>
<protein>
    <submittedName>
        <fullName evidence="1">Uncharacterized protein</fullName>
    </submittedName>
</protein>
<dbReference type="InParanoid" id="A0A401GZR7"/>
<keyword evidence="2" id="KW-1185">Reference proteome</keyword>
<dbReference type="GeneID" id="38784578"/>
<proteinExistence type="predicted"/>
<dbReference type="RefSeq" id="XP_027618574.1">
    <property type="nucleotide sequence ID" value="XM_027762773.1"/>
</dbReference>
<dbReference type="EMBL" id="BFAD01000011">
    <property type="protein sequence ID" value="GBE87661.1"/>
    <property type="molecule type" value="Genomic_DNA"/>
</dbReference>
<comment type="caution">
    <text evidence="1">The sequence shown here is derived from an EMBL/GenBank/DDBJ whole genome shotgun (WGS) entry which is preliminary data.</text>
</comment>
<gene>
    <name evidence="1" type="ORF">SCP_1103380</name>
</gene>
<accession>A0A401GZR7</accession>
<organism evidence="1 2">
    <name type="scientific">Sparassis crispa</name>
    <dbReference type="NCBI Taxonomy" id="139825"/>
    <lineage>
        <taxon>Eukaryota</taxon>
        <taxon>Fungi</taxon>
        <taxon>Dikarya</taxon>
        <taxon>Basidiomycota</taxon>
        <taxon>Agaricomycotina</taxon>
        <taxon>Agaricomycetes</taxon>
        <taxon>Polyporales</taxon>
        <taxon>Sparassidaceae</taxon>
        <taxon>Sparassis</taxon>
    </lineage>
</organism>
<dbReference type="Proteomes" id="UP000287166">
    <property type="component" value="Unassembled WGS sequence"/>
</dbReference>
<evidence type="ECO:0000313" key="1">
    <source>
        <dbReference type="EMBL" id="GBE87661.1"/>
    </source>
</evidence>
<reference evidence="1 2" key="1">
    <citation type="journal article" date="2018" name="Sci. Rep.">
        <title>Genome sequence of the cauliflower mushroom Sparassis crispa (Hanabiratake) and its association with beneficial usage.</title>
        <authorList>
            <person name="Kiyama R."/>
            <person name="Furutani Y."/>
            <person name="Kawaguchi K."/>
            <person name="Nakanishi T."/>
        </authorList>
    </citation>
    <scope>NUCLEOTIDE SEQUENCE [LARGE SCALE GENOMIC DNA]</scope>
</reference>
<dbReference type="AlphaFoldDB" id="A0A401GZR7"/>
<evidence type="ECO:0000313" key="2">
    <source>
        <dbReference type="Proteomes" id="UP000287166"/>
    </source>
</evidence>
<sequence>MIRTSAPEGVAHTGIRGKSEVAKFDLRAVLTAHNVLWFEITVIDALVVTMLDGIKNLHEDLADQIVLPAERMTLDDSSEQIATRAIVQNQVDEPVIFNNFMQVPIVSGWLGLHEHLDGIFLWSGVRG</sequence>